<accession>A0A1M4SIZ0</accession>
<dbReference type="Gene3D" id="1.10.1760.20">
    <property type="match status" value="1"/>
</dbReference>
<dbReference type="OrthoDB" id="9803495at2"/>
<keyword evidence="3" id="KW-1133">Transmembrane helix</keyword>
<keyword evidence="2" id="KW-0813">Transport</keyword>
<dbReference type="RefSeq" id="WP_084136607.1">
    <property type="nucleotide sequence ID" value="NZ_FQUF01000003.1"/>
</dbReference>
<evidence type="ECO:0000313" key="5">
    <source>
        <dbReference type="Proteomes" id="UP000184128"/>
    </source>
</evidence>
<gene>
    <name evidence="4" type="ORF">SAMN02745249_00198</name>
</gene>
<comment type="subcellular location">
    <subcellularLocation>
        <location evidence="2">Cell membrane</location>
        <topology evidence="2">Multi-pass membrane protein</topology>
    </subcellularLocation>
</comment>
<feature type="transmembrane region" description="Helical" evidence="3">
    <location>
        <begin position="116"/>
        <end position="138"/>
    </location>
</feature>
<dbReference type="Proteomes" id="UP000184128">
    <property type="component" value="Unassembled WGS sequence"/>
</dbReference>
<sequence length="185" mass="20041">MKTKDITFTAIMLSILIVCSQISIPIGPVPITSQTLAILLIGYFLSPKKSALATTLYLIMGLAGLPIFSAFSGGSQSILMPSFGFILGFIPASYVHSKYLEKYSNLEIKHLVISGILSFSITYIIGLTYMAAILNLYLNSGLTLTGILMAGFIPFIPGDILKLIVGILLAKQVLPIIRYKFSLTE</sequence>
<keyword evidence="3" id="KW-0812">Transmembrane</keyword>
<keyword evidence="2 3" id="KW-0472">Membrane</keyword>
<evidence type="ECO:0000256" key="3">
    <source>
        <dbReference type="SAM" id="Phobius"/>
    </source>
</evidence>
<reference evidence="4 5" key="1">
    <citation type="submission" date="2016-11" db="EMBL/GenBank/DDBJ databases">
        <authorList>
            <person name="Jaros S."/>
            <person name="Januszkiewicz K."/>
            <person name="Wedrychowicz H."/>
        </authorList>
    </citation>
    <scope>NUCLEOTIDE SEQUENCE [LARGE SCALE GENOMIC DNA]</scope>
    <source>
        <strain evidence="4 5">DSM 15692</strain>
    </source>
</reference>
<name>A0A1M4SIZ0_9LACT</name>
<dbReference type="STRING" id="1121025.SAMN02745249_00198"/>
<keyword evidence="5" id="KW-1185">Reference proteome</keyword>
<dbReference type="InterPro" id="IPR003784">
    <property type="entry name" value="BioY"/>
</dbReference>
<keyword evidence="2" id="KW-1003">Cell membrane</keyword>
<organism evidence="4 5">
    <name type="scientific">Atopostipes suicloacalis DSM 15692</name>
    <dbReference type="NCBI Taxonomy" id="1121025"/>
    <lineage>
        <taxon>Bacteria</taxon>
        <taxon>Bacillati</taxon>
        <taxon>Bacillota</taxon>
        <taxon>Bacilli</taxon>
        <taxon>Lactobacillales</taxon>
        <taxon>Carnobacteriaceae</taxon>
        <taxon>Atopostipes</taxon>
    </lineage>
</organism>
<dbReference type="PANTHER" id="PTHR34295">
    <property type="entry name" value="BIOTIN TRANSPORTER BIOY"/>
    <property type="match status" value="1"/>
</dbReference>
<feature type="transmembrane region" description="Helical" evidence="3">
    <location>
        <begin position="54"/>
        <end position="72"/>
    </location>
</feature>
<dbReference type="GO" id="GO:0015225">
    <property type="term" value="F:biotin transmembrane transporter activity"/>
    <property type="evidence" value="ECO:0007669"/>
    <property type="project" value="UniProtKB-UniRule"/>
</dbReference>
<evidence type="ECO:0000256" key="2">
    <source>
        <dbReference type="PIRNR" id="PIRNR016661"/>
    </source>
</evidence>
<dbReference type="PIRSF" id="PIRSF016661">
    <property type="entry name" value="BioY"/>
    <property type="match status" value="1"/>
</dbReference>
<dbReference type="GO" id="GO:0005886">
    <property type="term" value="C:plasma membrane"/>
    <property type="evidence" value="ECO:0007669"/>
    <property type="project" value="UniProtKB-SubCell"/>
</dbReference>
<feature type="transmembrane region" description="Helical" evidence="3">
    <location>
        <begin position="144"/>
        <end position="170"/>
    </location>
</feature>
<proteinExistence type="inferred from homology"/>
<evidence type="ECO:0000313" key="4">
    <source>
        <dbReference type="EMBL" id="SHE32156.1"/>
    </source>
</evidence>
<dbReference type="EMBL" id="FQUF01000003">
    <property type="protein sequence ID" value="SHE32156.1"/>
    <property type="molecule type" value="Genomic_DNA"/>
</dbReference>
<evidence type="ECO:0000256" key="1">
    <source>
        <dbReference type="ARBA" id="ARBA00010692"/>
    </source>
</evidence>
<feature type="transmembrane region" description="Helical" evidence="3">
    <location>
        <begin position="78"/>
        <end position="95"/>
    </location>
</feature>
<dbReference type="PANTHER" id="PTHR34295:SF1">
    <property type="entry name" value="BIOTIN TRANSPORTER BIOY"/>
    <property type="match status" value="1"/>
</dbReference>
<feature type="transmembrane region" description="Helical" evidence="3">
    <location>
        <begin position="31"/>
        <end position="47"/>
    </location>
</feature>
<dbReference type="AlphaFoldDB" id="A0A1M4SIZ0"/>
<comment type="similarity">
    <text evidence="1 2">Belongs to the BioY family.</text>
</comment>
<dbReference type="Pfam" id="PF02632">
    <property type="entry name" value="BioY"/>
    <property type="match status" value="1"/>
</dbReference>
<protein>
    <recommendedName>
        <fullName evidence="2">Biotin transporter</fullName>
    </recommendedName>
</protein>